<dbReference type="WBParaSite" id="ES5_v2.g26730.t1">
    <property type="protein sequence ID" value="ES5_v2.g26730.t1"/>
    <property type="gene ID" value="ES5_v2.g26730"/>
</dbReference>
<dbReference type="Proteomes" id="UP000887579">
    <property type="component" value="Unplaced"/>
</dbReference>
<organism evidence="1 2">
    <name type="scientific">Panagrolaimus sp. ES5</name>
    <dbReference type="NCBI Taxonomy" id="591445"/>
    <lineage>
        <taxon>Eukaryota</taxon>
        <taxon>Metazoa</taxon>
        <taxon>Ecdysozoa</taxon>
        <taxon>Nematoda</taxon>
        <taxon>Chromadorea</taxon>
        <taxon>Rhabditida</taxon>
        <taxon>Tylenchina</taxon>
        <taxon>Panagrolaimomorpha</taxon>
        <taxon>Panagrolaimoidea</taxon>
        <taxon>Panagrolaimidae</taxon>
        <taxon>Panagrolaimus</taxon>
    </lineage>
</organism>
<protein>
    <submittedName>
        <fullName evidence="2">Uncharacterized protein</fullName>
    </submittedName>
</protein>
<accession>A0AC34GAD2</accession>
<evidence type="ECO:0000313" key="1">
    <source>
        <dbReference type="Proteomes" id="UP000887579"/>
    </source>
</evidence>
<sequence>MESDASVQSTSTVSTTSEILKMESQMPTTDDVLETSKSSISTVTTRSDSDTPFGITTAAPDQSDAPTSATSEILETSVKLDTTLQEIPSSVTTLKSTTAKSLTSESLTSESEYVSTDDESMHLTSRDFATTQTDILSSSTPEGASEMFDKTTTSQKIESKTTADELTQTDATTTVSKEIVTTVGKIAETTMTDGKKSNLTTAKTDESPITIPQKTNDFPTTTSLPADSAKSTTSESHTYATGELSITTASDIPSTTVSSIDVKSLLFCGFQPCASEVGYDAKISFGFHDRIGINCSNENCNSGILKALKFKRIFVNGSEEKEFTNVENSTLTENIWSIPATGILKGSYAQNSVDSFVLNVEIENLDKMVFNFSYFIK</sequence>
<evidence type="ECO:0000313" key="2">
    <source>
        <dbReference type="WBParaSite" id="ES5_v2.g26730.t1"/>
    </source>
</evidence>
<reference evidence="2" key="1">
    <citation type="submission" date="2022-11" db="UniProtKB">
        <authorList>
            <consortium name="WormBaseParasite"/>
        </authorList>
    </citation>
    <scope>IDENTIFICATION</scope>
</reference>
<proteinExistence type="predicted"/>
<name>A0AC34GAD2_9BILA</name>